<feature type="transmembrane region" description="Helical" evidence="9">
    <location>
        <begin position="110"/>
        <end position="127"/>
    </location>
</feature>
<evidence type="ECO:0000256" key="2">
    <source>
        <dbReference type="ARBA" id="ARBA00022448"/>
    </source>
</evidence>
<keyword evidence="3" id="KW-1003">Cell membrane</keyword>
<evidence type="ECO:0000256" key="1">
    <source>
        <dbReference type="ARBA" id="ARBA00004429"/>
    </source>
</evidence>
<evidence type="ECO:0000256" key="5">
    <source>
        <dbReference type="ARBA" id="ARBA00022692"/>
    </source>
</evidence>
<dbReference type="STRING" id="1874317.BKP64_06565"/>
<keyword evidence="6 9" id="KW-1133">Transmembrane helix</keyword>
<gene>
    <name evidence="10" type="ORF">BKP64_06565</name>
</gene>
<proteinExistence type="inferred from homology"/>
<evidence type="ECO:0000256" key="3">
    <source>
        <dbReference type="ARBA" id="ARBA00022475"/>
    </source>
</evidence>
<evidence type="ECO:0000256" key="8">
    <source>
        <dbReference type="ARBA" id="ARBA00035655"/>
    </source>
</evidence>
<organism evidence="10 11">
    <name type="scientific">Marinobacter salinus</name>
    <dbReference type="NCBI Taxonomy" id="1874317"/>
    <lineage>
        <taxon>Bacteria</taxon>
        <taxon>Pseudomonadati</taxon>
        <taxon>Pseudomonadota</taxon>
        <taxon>Gammaproteobacteria</taxon>
        <taxon>Pseudomonadales</taxon>
        <taxon>Marinobacteraceae</taxon>
        <taxon>Marinobacter</taxon>
    </lineage>
</organism>
<keyword evidence="7 9" id="KW-0472">Membrane</keyword>
<reference evidence="10 11" key="1">
    <citation type="submission" date="2016-10" db="EMBL/GenBank/DDBJ databases">
        <title>Marinobacter salinus sp. nov., a moderately halophilic bacterium isolated from a tidal flat environment.</title>
        <authorList>
            <person name="Park S.-J."/>
        </authorList>
    </citation>
    <scope>NUCLEOTIDE SEQUENCE [LARGE SCALE GENOMIC DNA]</scope>
    <source>
        <strain evidence="10 11">Hb8</strain>
    </source>
</reference>
<evidence type="ECO:0000256" key="9">
    <source>
        <dbReference type="SAM" id="Phobius"/>
    </source>
</evidence>
<dbReference type="Pfam" id="PF04143">
    <property type="entry name" value="Sulf_transp"/>
    <property type="match status" value="1"/>
</dbReference>
<protein>
    <submittedName>
        <fullName evidence="10">Uncharacterized protein</fullName>
    </submittedName>
</protein>
<dbReference type="KEGG" id="msq:BKP64_06565"/>
<dbReference type="Proteomes" id="UP000177445">
    <property type="component" value="Chromosome"/>
</dbReference>
<keyword evidence="11" id="KW-1185">Reference proteome</keyword>
<evidence type="ECO:0000313" key="10">
    <source>
        <dbReference type="EMBL" id="AOY87858.1"/>
    </source>
</evidence>
<accession>A0A1D9GJP2</accession>
<dbReference type="GO" id="GO:0005886">
    <property type="term" value="C:plasma membrane"/>
    <property type="evidence" value="ECO:0007669"/>
    <property type="project" value="UniProtKB-SubCell"/>
</dbReference>
<feature type="transmembrane region" description="Helical" evidence="9">
    <location>
        <begin position="69"/>
        <end position="89"/>
    </location>
</feature>
<dbReference type="PANTHER" id="PTHR30574:SF1">
    <property type="entry name" value="SULPHUR TRANSPORT DOMAIN-CONTAINING PROTEIN"/>
    <property type="match status" value="1"/>
</dbReference>
<keyword evidence="2" id="KW-0813">Transport</keyword>
<dbReference type="RefSeq" id="WP_070967568.1">
    <property type="nucleotide sequence ID" value="NZ_CP017715.1"/>
</dbReference>
<comment type="subcellular location">
    <subcellularLocation>
        <location evidence="1">Cell inner membrane</location>
        <topology evidence="1">Multi-pass membrane protein</topology>
    </subcellularLocation>
</comment>
<keyword evidence="5 9" id="KW-0812">Transmembrane</keyword>
<dbReference type="EMBL" id="CP017715">
    <property type="protein sequence ID" value="AOY87858.1"/>
    <property type="molecule type" value="Genomic_DNA"/>
</dbReference>
<feature type="transmembrane region" description="Helical" evidence="9">
    <location>
        <begin position="139"/>
        <end position="164"/>
    </location>
</feature>
<sequence length="169" mass="17847">MSPRAFWSPFWAGIGLGLALFLTFVLTGHGLGASGFFTRLTADLGQWVAPELTSNNRYLGDYLSTGSPLQAWITWEIVGAFVGALVAALSSHRFRPQIERGPSSGVTSRVLMALLGGILTGLGARLARGCTSGLGLSGGAALAVGGFVFLICFFVAGFAFSLIVRRFWQ</sequence>
<evidence type="ECO:0000313" key="11">
    <source>
        <dbReference type="Proteomes" id="UP000177445"/>
    </source>
</evidence>
<dbReference type="AlphaFoldDB" id="A0A1D9GJP2"/>
<dbReference type="InterPro" id="IPR007272">
    <property type="entry name" value="Sulf_transp_TsuA/YedE"/>
</dbReference>
<evidence type="ECO:0000256" key="6">
    <source>
        <dbReference type="ARBA" id="ARBA00022989"/>
    </source>
</evidence>
<evidence type="ECO:0000256" key="7">
    <source>
        <dbReference type="ARBA" id="ARBA00023136"/>
    </source>
</evidence>
<name>A0A1D9GJP2_9GAMM</name>
<comment type="similarity">
    <text evidence="8">Belongs to the TsuA/YedE (TC 9.B.102) family.</text>
</comment>
<dbReference type="PANTHER" id="PTHR30574">
    <property type="entry name" value="INNER MEMBRANE PROTEIN YEDE"/>
    <property type="match status" value="1"/>
</dbReference>
<keyword evidence="4" id="KW-0997">Cell inner membrane</keyword>
<dbReference type="OrthoDB" id="7873196at2"/>
<evidence type="ECO:0000256" key="4">
    <source>
        <dbReference type="ARBA" id="ARBA00022519"/>
    </source>
</evidence>